<evidence type="ECO:0000256" key="2">
    <source>
        <dbReference type="ARBA" id="ARBA00022679"/>
    </source>
</evidence>
<evidence type="ECO:0000256" key="1">
    <source>
        <dbReference type="ARBA" id="ARBA00009861"/>
    </source>
</evidence>
<reference evidence="4 5" key="1">
    <citation type="submission" date="2024-03" db="EMBL/GenBank/DDBJ databases">
        <authorList>
            <person name="Gkanogiannis A."/>
            <person name="Becerra Lopez-Lavalle L."/>
        </authorList>
    </citation>
    <scope>NUCLEOTIDE SEQUENCE [LARGE SCALE GENOMIC DNA]</scope>
</reference>
<comment type="similarity">
    <text evidence="1">Belongs to the plant acyltransferase family.</text>
</comment>
<keyword evidence="2" id="KW-0808">Transferase</keyword>
<proteinExistence type="inferred from homology"/>
<evidence type="ECO:0000313" key="4">
    <source>
        <dbReference type="EMBL" id="CAK9322224.1"/>
    </source>
</evidence>
<dbReference type="Pfam" id="PF02458">
    <property type="entry name" value="Transferase"/>
    <property type="match status" value="1"/>
</dbReference>
<dbReference type="Gene3D" id="3.30.559.10">
    <property type="entry name" value="Chloramphenicol acetyltransferase-like domain"/>
    <property type="match status" value="1"/>
</dbReference>
<keyword evidence="5" id="KW-1185">Reference proteome</keyword>
<evidence type="ECO:0000256" key="3">
    <source>
        <dbReference type="ARBA" id="ARBA00023315"/>
    </source>
</evidence>
<evidence type="ECO:0000313" key="5">
    <source>
        <dbReference type="Proteomes" id="UP001642487"/>
    </source>
</evidence>
<dbReference type="PANTHER" id="PTHR31623:SF122">
    <property type="entry name" value="HXXXD-TYPE ACYL-TRANSFERASE FAMILY PROTEIN"/>
    <property type="match status" value="1"/>
</dbReference>
<organism evidence="4 5">
    <name type="scientific">Citrullus colocynthis</name>
    <name type="common">colocynth</name>
    <dbReference type="NCBI Taxonomy" id="252529"/>
    <lineage>
        <taxon>Eukaryota</taxon>
        <taxon>Viridiplantae</taxon>
        <taxon>Streptophyta</taxon>
        <taxon>Embryophyta</taxon>
        <taxon>Tracheophyta</taxon>
        <taxon>Spermatophyta</taxon>
        <taxon>Magnoliopsida</taxon>
        <taxon>eudicotyledons</taxon>
        <taxon>Gunneridae</taxon>
        <taxon>Pentapetalae</taxon>
        <taxon>rosids</taxon>
        <taxon>fabids</taxon>
        <taxon>Cucurbitales</taxon>
        <taxon>Cucurbitaceae</taxon>
        <taxon>Benincaseae</taxon>
        <taxon>Citrullus</taxon>
    </lineage>
</organism>
<sequence>MGFASQSTCQRVSNPGDYSLYRCTSWCKFPVYDADFGWGKPVWITVPEFPWKNMILLMDSRDGEGIEAMVSLEKKEMEVFEKNQELLSFCQEILRSTIVVPAGERKKKEGEEESDLQEE</sequence>
<dbReference type="Proteomes" id="UP001642487">
    <property type="component" value="Chromosome 5"/>
</dbReference>
<dbReference type="PANTHER" id="PTHR31623">
    <property type="entry name" value="F21J9.9"/>
    <property type="match status" value="1"/>
</dbReference>
<name>A0ABP0YPC9_9ROSI</name>
<keyword evidence="3" id="KW-0012">Acyltransferase</keyword>
<accession>A0ABP0YPC9</accession>
<dbReference type="InterPro" id="IPR023213">
    <property type="entry name" value="CAT-like_dom_sf"/>
</dbReference>
<dbReference type="EMBL" id="OZ021739">
    <property type="protein sequence ID" value="CAK9322224.1"/>
    <property type="molecule type" value="Genomic_DNA"/>
</dbReference>
<protein>
    <submittedName>
        <fullName evidence="4">Uncharacterized protein</fullName>
    </submittedName>
</protein>
<gene>
    <name evidence="4" type="ORF">CITCOLO1_LOCUS14361</name>
</gene>